<gene>
    <name evidence="1" type="ORF">BUZ51_06175</name>
</gene>
<protein>
    <submittedName>
        <fullName evidence="1">Uncharacterized protein</fullName>
    </submittedName>
</protein>
<sequence>MKKLYNIRGEHLATVTETPNGLYDVKGVEGTQLSYVKRRGSFQNLSTFKRDFELYFGNELERILQKQKNDKQNQTNIFDYL</sequence>
<evidence type="ECO:0000313" key="2">
    <source>
        <dbReference type="Proteomes" id="UP000241540"/>
    </source>
</evidence>
<comment type="caution">
    <text evidence="1">The sequence shown here is derived from an EMBL/GenBank/DDBJ whole genome shotgun (WGS) entry which is preliminary data.</text>
</comment>
<reference evidence="1 2" key="1">
    <citation type="journal article" date="2016" name="Front. Microbiol.">
        <title>Comprehensive Phylogenetic Analysis of Bovine Non-aureus Staphylococci Species Based on Whole-Genome Sequencing.</title>
        <authorList>
            <person name="Naushad S."/>
            <person name="Barkema H.W."/>
            <person name="Luby C."/>
            <person name="Condas L.A."/>
            <person name="Nobrega D.B."/>
            <person name="Carson D.A."/>
            <person name="De Buck J."/>
        </authorList>
    </citation>
    <scope>NUCLEOTIDE SEQUENCE [LARGE SCALE GENOMIC DNA]</scope>
    <source>
        <strain evidence="1 2">SNUC 5336</strain>
    </source>
</reference>
<accession>A0A974KYT3</accession>
<evidence type="ECO:0000313" key="1">
    <source>
        <dbReference type="EMBL" id="PTK30801.1"/>
    </source>
</evidence>
<dbReference type="EMBL" id="PZHX01000010">
    <property type="protein sequence ID" value="PTK30801.1"/>
    <property type="molecule type" value="Genomic_DNA"/>
</dbReference>
<proteinExistence type="predicted"/>
<dbReference type="RefSeq" id="WP_107638967.1">
    <property type="nucleotide sequence ID" value="NZ_JALXPI010000001.1"/>
</dbReference>
<name>A0A974KYT3_STAHO</name>
<organism evidence="1 2">
    <name type="scientific">Staphylococcus hominis</name>
    <dbReference type="NCBI Taxonomy" id="1290"/>
    <lineage>
        <taxon>Bacteria</taxon>
        <taxon>Bacillati</taxon>
        <taxon>Bacillota</taxon>
        <taxon>Bacilli</taxon>
        <taxon>Bacillales</taxon>
        <taxon>Staphylococcaceae</taxon>
        <taxon>Staphylococcus</taxon>
    </lineage>
</organism>
<dbReference type="Proteomes" id="UP000241540">
    <property type="component" value="Unassembled WGS sequence"/>
</dbReference>
<dbReference type="AlphaFoldDB" id="A0A974KYT3"/>